<name>M0M4C5_9EURY</name>
<dbReference type="EMBL" id="AOMB01000010">
    <property type="protein sequence ID" value="EMA40662.1"/>
    <property type="molecule type" value="Genomic_DNA"/>
</dbReference>
<dbReference type="RefSeq" id="WP_007691173.1">
    <property type="nucleotide sequence ID" value="NZ_AJRK01000393.1"/>
</dbReference>
<sequence>MARDFTNDDRGSGVFDHAGNRVGTVDDVRDGNARVNTNDSDSGVLDSIKDALGWNDDDDTHELRGDDVDSYDDDGVHLRRL</sequence>
<evidence type="ECO:0000313" key="2">
    <source>
        <dbReference type="EMBL" id="EMA40662.1"/>
    </source>
</evidence>
<evidence type="ECO:0000313" key="3">
    <source>
        <dbReference type="Proteomes" id="UP000011566"/>
    </source>
</evidence>
<dbReference type="AlphaFoldDB" id="M0M4C5"/>
<accession>M0M4C5</accession>
<organism evidence="2 3">
    <name type="scientific">Halococcus hamelinensis 100A6</name>
    <dbReference type="NCBI Taxonomy" id="1132509"/>
    <lineage>
        <taxon>Archaea</taxon>
        <taxon>Methanobacteriati</taxon>
        <taxon>Methanobacteriota</taxon>
        <taxon>Stenosarchaea group</taxon>
        <taxon>Halobacteria</taxon>
        <taxon>Halobacteriales</taxon>
        <taxon>Halococcaceae</taxon>
        <taxon>Halococcus</taxon>
    </lineage>
</organism>
<keyword evidence="3" id="KW-1185">Reference proteome</keyword>
<reference evidence="2 3" key="1">
    <citation type="journal article" date="2014" name="PLoS Genet.">
        <title>Phylogenetically driven sequencing of extremely halophilic archaea reveals strategies for static and dynamic osmo-response.</title>
        <authorList>
            <person name="Becker E.A."/>
            <person name="Seitzer P.M."/>
            <person name="Tritt A."/>
            <person name="Larsen D."/>
            <person name="Krusor M."/>
            <person name="Yao A.I."/>
            <person name="Wu D."/>
            <person name="Madern D."/>
            <person name="Eisen J.A."/>
            <person name="Darling A.E."/>
            <person name="Facciotti M.T."/>
        </authorList>
    </citation>
    <scope>NUCLEOTIDE SEQUENCE [LARGE SCALE GENOMIC DNA]</scope>
    <source>
        <strain evidence="2 3">100A6</strain>
    </source>
</reference>
<dbReference type="Proteomes" id="UP000011566">
    <property type="component" value="Unassembled WGS sequence"/>
</dbReference>
<feature type="compositionally biased region" description="Basic and acidic residues" evidence="1">
    <location>
        <begin position="1"/>
        <end position="11"/>
    </location>
</feature>
<evidence type="ECO:0000256" key="1">
    <source>
        <dbReference type="SAM" id="MobiDB-lite"/>
    </source>
</evidence>
<protein>
    <recommendedName>
        <fullName evidence="4">PRC-barrel domain-containing protein</fullName>
    </recommendedName>
</protein>
<comment type="caution">
    <text evidence="2">The sequence shown here is derived from an EMBL/GenBank/DDBJ whole genome shotgun (WGS) entry which is preliminary data.</text>
</comment>
<proteinExistence type="predicted"/>
<feature type="region of interest" description="Disordered" evidence="1">
    <location>
        <begin position="56"/>
        <end position="81"/>
    </location>
</feature>
<evidence type="ECO:0008006" key="4">
    <source>
        <dbReference type="Google" id="ProtNLM"/>
    </source>
</evidence>
<dbReference type="PATRIC" id="fig|1132509.6.peg.939"/>
<dbReference type="OrthoDB" id="229248at2157"/>
<feature type="region of interest" description="Disordered" evidence="1">
    <location>
        <begin position="1"/>
        <end position="20"/>
    </location>
</feature>
<dbReference type="eggNOG" id="arCOG08931">
    <property type="taxonomic scope" value="Archaea"/>
</dbReference>
<gene>
    <name evidence="2" type="ORF">C447_04051</name>
</gene>